<dbReference type="Proteomes" id="UP000660262">
    <property type="component" value="Unassembled WGS sequence"/>
</dbReference>
<dbReference type="SUPFAM" id="SSF54909">
    <property type="entry name" value="Dimeric alpha+beta barrel"/>
    <property type="match status" value="2"/>
</dbReference>
<feature type="domain" description="ABM" evidence="2">
    <location>
        <begin position="53"/>
        <end position="154"/>
    </location>
</feature>
<dbReference type="Pfam" id="PF03992">
    <property type="entry name" value="ABM"/>
    <property type="match status" value="2"/>
</dbReference>
<gene>
    <name evidence="3" type="ORF">PPROV_000341200</name>
</gene>
<proteinExistence type="predicted"/>
<protein>
    <recommendedName>
        <fullName evidence="2">ABM domain-containing protein</fullName>
    </recommendedName>
</protein>
<organism evidence="3 4">
    <name type="scientific">Pycnococcus provasolii</name>
    <dbReference type="NCBI Taxonomy" id="41880"/>
    <lineage>
        <taxon>Eukaryota</taxon>
        <taxon>Viridiplantae</taxon>
        <taxon>Chlorophyta</taxon>
        <taxon>Pseudoscourfieldiophyceae</taxon>
        <taxon>Pseudoscourfieldiales</taxon>
        <taxon>Pycnococcaceae</taxon>
        <taxon>Pycnococcus</taxon>
    </lineage>
</organism>
<reference evidence="3" key="1">
    <citation type="submission" date="2020-10" db="EMBL/GenBank/DDBJ databases">
        <title>Unveiling of a novel bifunctional photoreceptor, Dualchrome1, isolated from a cosmopolitan green alga.</title>
        <authorList>
            <person name="Suzuki S."/>
            <person name="Kawachi M."/>
        </authorList>
    </citation>
    <scope>NUCLEOTIDE SEQUENCE</scope>
    <source>
        <strain evidence="3">NIES 2893</strain>
    </source>
</reference>
<dbReference type="InterPro" id="IPR050404">
    <property type="entry name" value="Heme-degrading_MO"/>
</dbReference>
<accession>A0A830HD40</accession>
<name>A0A830HD40_9CHLO</name>
<sequence>MLRATTSTRPATPAYLARSHVSSRRLHVRAQTNVFEEVGSAQITENQLQAQRYVAMNRFQTQGGGAPARFEQRWANRPSRLAKLKGFKYFSLLRRVPVEEGGELNLEDGEPNYTSFTIWDDKSGFDEWRKGDAFKEAHGGGTIFGFVDMLVNSLQTLKGAPKPAFYDCLIPISMPLTGDDVPLAPGGWREVEADGKNTLDSDCFVAMNRFSVPVENCEAFEKRWASRDSKLEDCSGFRFFTLMRRDAPPGAADDSFNYVSTTVWKDRASFMAWRESTAFQRAHGASKEDTGKDAAAAPPPPLFSKPPSVACYEGVLMLTTEQGA</sequence>
<keyword evidence="4" id="KW-1185">Reference proteome</keyword>
<dbReference type="Gene3D" id="3.30.70.100">
    <property type="match status" value="2"/>
</dbReference>
<evidence type="ECO:0000256" key="1">
    <source>
        <dbReference type="SAM" id="MobiDB-lite"/>
    </source>
</evidence>
<feature type="region of interest" description="Disordered" evidence="1">
    <location>
        <begin position="281"/>
        <end position="302"/>
    </location>
</feature>
<dbReference type="OrthoDB" id="427604at2759"/>
<dbReference type="InterPro" id="IPR011008">
    <property type="entry name" value="Dimeric_a/b-barrel"/>
</dbReference>
<dbReference type="PROSITE" id="PS51725">
    <property type="entry name" value="ABM"/>
    <property type="match status" value="2"/>
</dbReference>
<dbReference type="InterPro" id="IPR007138">
    <property type="entry name" value="ABM_dom"/>
</dbReference>
<evidence type="ECO:0000313" key="3">
    <source>
        <dbReference type="EMBL" id="GHP04658.1"/>
    </source>
</evidence>
<feature type="domain" description="ABM" evidence="2">
    <location>
        <begin position="204"/>
        <end position="303"/>
    </location>
</feature>
<comment type="caution">
    <text evidence="3">The sequence shown here is derived from an EMBL/GenBank/DDBJ whole genome shotgun (WGS) entry which is preliminary data.</text>
</comment>
<dbReference type="PANTHER" id="PTHR34474:SF2">
    <property type="entry name" value="SIGNAL TRANSDUCTION PROTEIN TRAP"/>
    <property type="match status" value="1"/>
</dbReference>
<dbReference type="AlphaFoldDB" id="A0A830HD40"/>
<evidence type="ECO:0000259" key="2">
    <source>
        <dbReference type="PROSITE" id="PS51725"/>
    </source>
</evidence>
<dbReference type="EMBL" id="BNJQ01000008">
    <property type="protein sequence ID" value="GHP04658.1"/>
    <property type="molecule type" value="Genomic_DNA"/>
</dbReference>
<evidence type="ECO:0000313" key="4">
    <source>
        <dbReference type="Proteomes" id="UP000660262"/>
    </source>
</evidence>
<dbReference type="PANTHER" id="PTHR34474">
    <property type="entry name" value="SIGNAL TRANSDUCTION PROTEIN TRAP"/>
    <property type="match status" value="1"/>
</dbReference>